<feature type="domain" description="CXC" evidence="8">
    <location>
        <begin position="170"/>
        <end position="280"/>
    </location>
</feature>
<name>A0A4S2MYL1_9PEZI</name>
<feature type="compositionally biased region" description="Polar residues" evidence="6">
    <location>
        <begin position="457"/>
        <end position="467"/>
    </location>
</feature>
<keyword evidence="1" id="KW-0489">Methyltransferase</keyword>
<dbReference type="OrthoDB" id="6141102at2759"/>
<dbReference type="GO" id="GO:0003682">
    <property type="term" value="F:chromatin binding"/>
    <property type="evidence" value="ECO:0007669"/>
    <property type="project" value="TreeGrafter"/>
</dbReference>
<evidence type="ECO:0000256" key="2">
    <source>
        <dbReference type="ARBA" id="ARBA00022679"/>
    </source>
</evidence>
<keyword evidence="10" id="KW-1185">Reference proteome</keyword>
<dbReference type="EMBL" id="ML220117">
    <property type="protein sequence ID" value="TGZ81858.1"/>
    <property type="molecule type" value="Genomic_DNA"/>
</dbReference>
<gene>
    <name evidence="9" type="ORF">EX30DRAFT_235595</name>
</gene>
<dbReference type="PANTHER" id="PTHR45747">
    <property type="entry name" value="HISTONE-LYSINE N-METHYLTRANSFERASE E(Z)"/>
    <property type="match status" value="1"/>
</dbReference>
<keyword evidence="5" id="KW-0804">Transcription</keyword>
<dbReference type="GO" id="GO:0005634">
    <property type="term" value="C:nucleus"/>
    <property type="evidence" value="ECO:0007669"/>
    <property type="project" value="TreeGrafter"/>
</dbReference>
<evidence type="ECO:0000256" key="1">
    <source>
        <dbReference type="ARBA" id="ARBA00022603"/>
    </source>
</evidence>
<dbReference type="Proteomes" id="UP000298138">
    <property type="component" value="Unassembled WGS sequence"/>
</dbReference>
<dbReference type="GO" id="GO:0046976">
    <property type="term" value="F:histone H3K27 methyltransferase activity"/>
    <property type="evidence" value="ECO:0007669"/>
    <property type="project" value="TreeGrafter"/>
</dbReference>
<dbReference type="Pfam" id="PF00856">
    <property type="entry name" value="SET"/>
    <property type="match status" value="1"/>
</dbReference>
<evidence type="ECO:0000313" key="10">
    <source>
        <dbReference type="Proteomes" id="UP000298138"/>
    </source>
</evidence>
<sequence>MPCANLNPGEQNDNMVIGNCRRRLTRKNKITNKEDDEERLQMELPRWPAAAPGSTENPWPLGKPCSEQCFLYSAKEGIPIPEWPKNIKNRLLEAASVLVRNARISCICAIIVNKPCREVRVWLEKVPESVQLISENPAIPDNVLQRIPSKPLGAGKRRHRWHEDYPASCFRPPKPSKDNENTDWPQFIPCTHLGPCTDKTCRCLRDHHTCEKTCCCPPSCSRRWRGCVCRKNNKPCSRQSECACLDAGRECDPDLCGSCGAIEVLDPRNRGTPLTDENCQNVNLQLGRQRRTFIGISYVGGIGLYAAEKIPKNSFLGEYTGEVISDEEGVRRHKDAEKRKLSYLFGLNRSQSADAVRAGNKLRFTNHSAQNANVGVRTTFVNGVHRITFCAEKLIYPGDELWFDYAYPPVWIKKFNLREPALPPRQGIVGRGKRKAQDSDEETEFEDEDVSEELVAATQSETRSSRALTRIAVKGASERMAMKSGNRNNGKRIGSISGSGSERESESKRSKSQRLRLALR</sequence>
<accession>A0A4S2MYL1</accession>
<feature type="domain" description="SET" evidence="7">
    <location>
        <begin position="282"/>
        <end position="406"/>
    </location>
</feature>
<evidence type="ECO:0000256" key="6">
    <source>
        <dbReference type="SAM" id="MobiDB-lite"/>
    </source>
</evidence>
<dbReference type="InterPro" id="IPR026489">
    <property type="entry name" value="CXC_dom"/>
</dbReference>
<dbReference type="Gene3D" id="2.170.270.10">
    <property type="entry name" value="SET domain"/>
    <property type="match status" value="1"/>
</dbReference>
<evidence type="ECO:0000256" key="4">
    <source>
        <dbReference type="ARBA" id="ARBA00023015"/>
    </source>
</evidence>
<evidence type="ECO:0000259" key="8">
    <source>
        <dbReference type="PROSITE" id="PS51633"/>
    </source>
</evidence>
<dbReference type="PANTHER" id="PTHR45747:SF4">
    <property type="entry name" value="HISTONE-LYSINE N-METHYLTRANSFERASE E(Z)"/>
    <property type="match status" value="1"/>
</dbReference>
<dbReference type="SMART" id="SM00317">
    <property type="entry name" value="SET"/>
    <property type="match status" value="1"/>
</dbReference>
<organism evidence="9 10">
    <name type="scientific">Ascodesmis nigricans</name>
    <dbReference type="NCBI Taxonomy" id="341454"/>
    <lineage>
        <taxon>Eukaryota</taxon>
        <taxon>Fungi</taxon>
        <taxon>Dikarya</taxon>
        <taxon>Ascomycota</taxon>
        <taxon>Pezizomycotina</taxon>
        <taxon>Pezizomycetes</taxon>
        <taxon>Pezizales</taxon>
        <taxon>Ascodesmidaceae</taxon>
        <taxon>Ascodesmis</taxon>
    </lineage>
</organism>
<dbReference type="GO" id="GO:0032259">
    <property type="term" value="P:methylation"/>
    <property type="evidence" value="ECO:0007669"/>
    <property type="project" value="UniProtKB-KW"/>
</dbReference>
<dbReference type="InterPro" id="IPR046341">
    <property type="entry name" value="SET_dom_sf"/>
</dbReference>
<evidence type="ECO:0000256" key="5">
    <source>
        <dbReference type="ARBA" id="ARBA00023163"/>
    </source>
</evidence>
<dbReference type="AlphaFoldDB" id="A0A4S2MYL1"/>
<dbReference type="PROSITE" id="PS50280">
    <property type="entry name" value="SET"/>
    <property type="match status" value="1"/>
</dbReference>
<evidence type="ECO:0000259" key="7">
    <source>
        <dbReference type="PROSITE" id="PS50280"/>
    </source>
</evidence>
<dbReference type="GO" id="GO:0031507">
    <property type="term" value="P:heterochromatin formation"/>
    <property type="evidence" value="ECO:0007669"/>
    <property type="project" value="TreeGrafter"/>
</dbReference>
<keyword evidence="2" id="KW-0808">Transferase</keyword>
<feature type="compositionally biased region" description="Basic residues" evidence="6">
    <location>
        <begin position="510"/>
        <end position="520"/>
    </location>
</feature>
<dbReference type="STRING" id="341454.A0A4S2MYL1"/>
<feature type="region of interest" description="Disordered" evidence="6">
    <location>
        <begin position="422"/>
        <end position="520"/>
    </location>
</feature>
<proteinExistence type="predicted"/>
<dbReference type="InterPro" id="IPR001214">
    <property type="entry name" value="SET_dom"/>
</dbReference>
<protein>
    <submittedName>
        <fullName evidence="9">SET domain-containing protein</fullName>
    </submittedName>
</protein>
<dbReference type="SUPFAM" id="SSF82199">
    <property type="entry name" value="SET domain"/>
    <property type="match status" value="1"/>
</dbReference>
<feature type="compositionally biased region" description="Acidic residues" evidence="6">
    <location>
        <begin position="439"/>
        <end position="452"/>
    </location>
</feature>
<keyword evidence="3" id="KW-0949">S-adenosyl-L-methionine</keyword>
<keyword evidence="4" id="KW-0805">Transcription regulation</keyword>
<reference evidence="9 10" key="1">
    <citation type="submission" date="2019-04" db="EMBL/GenBank/DDBJ databases">
        <title>Comparative genomics and transcriptomics to analyze fruiting body development in filamentous ascomycetes.</title>
        <authorList>
            <consortium name="DOE Joint Genome Institute"/>
            <person name="Lutkenhaus R."/>
            <person name="Traeger S."/>
            <person name="Breuer J."/>
            <person name="Kuo A."/>
            <person name="Lipzen A."/>
            <person name="Pangilinan J."/>
            <person name="Dilworth D."/>
            <person name="Sandor L."/>
            <person name="Poggeler S."/>
            <person name="Barry K."/>
            <person name="Grigoriev I.V."/>
            <person name="Nowrousian M."/>
        </authorList>
    </citation>
    <scope>NUCLEOTIDE SEQUENCE [LARGE SCALE GENOMIC DNA]</scope>
    <source>
        <strain evidence="9 10">CBS 389.68</strain>
    </source>
</reference>
<dbReference type="InterPro" id="IPR045318">
    <property type="entry name" value="EZH1/2-like"/>
</dbReference>
<evidence type="ECO:0000256" key="3">
    <source>
        <dbReference type="ARBA" id="ARBA00022691"/>
    </source>
</evidence>
<feature type="compositionally biased region" description="Low complexity" evidence="6">
    <location>
        <begin position="491"/>
        <end position="500"/>
    </location>
</feature>
<dbReference type="PROSITE" id="PS51633">
    <property type="entry name" value="CXC"/>
    <property type="match status" value="1"/>
</dbReference>
<dbReference type="InParanoid" id="A0A4S2MYL1"/>
<evidence type="ECO:0000313" key="9">
    <source>
        <dbReference type="EMBL" id="TGZ81858.1"/>
    </source>
</evidence>